<dbReference type="GO" id="GO:0016042">
    <property type="term" value="P:lipid catabolic process"/>
    <property type="evidence" value="ECO:0007669"/>
    <property type="project" value="InterPro"/>
</dbReference>
<dbReference type="PANTHER" id="PTHR12406:SF4">
    <property type="entry name" value="PATATIN-LIKE PHOSPHOLIPASE DOMAIN-CONTAINING PROTEIN 5"/>
    <property type="match status" value="1"/>
</dbReference>
<feature type="short sequence motif" description="DGA/G" evidence="1">
    <location>
        <begin position="21"/>
        <end position="23"/>
    </location>
</feature>
<feature type="compositionally biased region" description="Pro residues" evidence="2">
    <location>
        <begin position="275"/>
        <end position="288"/>
    </location>
</feature>
<evidence type="ECO:0000259" key="3">
    <source>
        <dbReference type="PROSITE" id="PS51635"/>
    </source>
</evidence>
<gene>
    <name evidence="4" type="primary">LOC100091630</name>
</gene>
<evidence type="ECO:0000313" key="5">
    <source>
        <dbReference type="Proteomes" id="UP000002279"/>
    </source>
</evidence>
<evidence type="ECO:0000256" key="1">
    <source>
        <dbReference type="PROSITE-ProRule" id="PRU01161"/>
    </source>
</evidence>
<accession>A0A6I8P197</accession>
<name>A0A6I8P197_ORNAN</name>
<evidence type="ECO:0000313" key="4">
    <source>
        <dbReference type="Ensembl" id="ENSOANP00000046827.1"/>
    </source>
</evidence>
<keyword evidence="5" id="KW-1185">Reference proteome</keyword>
<dbReference type="Bgee" id="ENSOANG00000043233">
    <property type="expression patterns" value="Expressed in testis and 3 other cell types or tissues"/>
</dbReference>
<evidence type="ECO:0000256" key="2">
    <source>
        <dbReference type="SAM" id="MobiDB-lite"/>
    </source>
</evidence>
<dbReference type="Ensembl" id="ENSOANT00000073596.1">
    <property type="protein sequence ID" value="ENSOANP00000046827.1"/>
    <property type="gene ID" value="ENSOANG00000043233.1"/>
</dbReference>
<dbReference type="Proteomes" id="UP000002279">
    <property type="component" value="Chromosome 14"/>
</dbReference>
<reference evidence="4" key="2">
    <citation type="submission" date="2025-08" db="UniProtKB">
        <authorList>
            <consortium name="Ensembl"/>
        </authorList>
    </citation>
    <scope>IDENTIFICATION</scope>
    <source>
        <strain evidence="4">Glennie</strain>
    </source>
</reference>
<dbReference type="AlphaFoldDB" id="A0A6I8P197"/>
<proteinExistence type="predicted"/>
<comment type="caution">
    <text evidence="1">Lacks conserved residue(s) required for the propagation of feature annotation.</text>
</comment>
<dbReference type="PROSITE" id="PS51635">
    <property type="entry name" value="PNPLA"/>
    <property type="match status" value="1"/>
</dbReference>
<dbReference type="PANTHER" id="PTHR12406">
    <property type="entry name" value="CALCIUM-INDEPENDENT PHOSPHOLIPASE A2 IPLA2 -RELATED"/>
    <property type="match status" value="1"/>
</dbReference>
<reference evidence="4" key="3">
    <citation type="submission" date="2025-09" db="UniProtKB">
        <authorList>
            <consortium name="Ensembl"/>
        </authorList>
    </citation>
    <scope>IDENTIFICATION</scope>
    <source>
        <strain evidence="4">Glennie</strain>
    </source>
</reference>
<dbReference type="OMA" id="TIDICPQ"/>
<dbReference type="InterPro" id="IPR033562">
    <property type="entry name" value="PLPL"/>
</dbReference>
<dbReference type="InParanoid" id="A0A6I8P197"/>
<feature type="region of interest" description="Disordered" evidence="2">
    <location>
        <begin position="274"/>
        <end position="294"/>
    </location>
</feature>
<reference evidence="4 5" key="1">
    <citation type="journal article" date="2008" name="Nature">
        <title>Genome analysis of the platypus reveals unique signatures of evolution.</title>
        <authorList>
            <person name="Warren W.C."/>
            <person name="Hillier L.W."/>
            <person name="Marshall Graves J.A."/>
            <person name="Birney E."/>
            <person name="Ponting C.P."/>
            <person name="Grutzner F."/>
            <person name="Belov K."/>
            <person name="Miller W."/>
            <person name="Clarke L."/>
            <person name="Chinwalla A.T."/>
            <person name="Yang S.P."/>
            <person name="Heger A."/>
            <person name="Locke D.P."/>
            <person name="Miethke P."/>
            <person name="Waters P.D."/>
            <person name="Veyrunes F."/>
            <person name="Fulton L."/>
            <person name="Fulton B."/>
            <person name="Graves T."/>
            <person name="Wallis J."/>
            <person name="Puente X.S."/>
            <person name="Lopez-Otin C."/>
            <person name="Ordonez G.R."/>
            <person name="Eichler E.E."/>
            <person name="Chen L."/>
            <person name="Cheng Z."/>
            <person name="Deakin J.E."/>
            <person name="Alsop A."/>
            <person name="Thompson K."/>
            <person name="Kirby P."/>
            <person name="Papenfuss A.T."/>
            <person name="Wakefield M.J."/>
            <person name="Olender T."/>
            <person name="Lancet D."/>
            <person name="Huttley G.A."/>
            <person name="Smit A.F."/>
            <person name="Pask A."/>
            <person name="Temple-Smith P."/>
            <person name="Batzer M.A."/>
            <person name="Walker J.A."/>
            <person name="Konkel M.K."/>
            <person name="Harris R.S."/>
            <person name="Whittington C.M."/>
            <person name="Wong E.S."/>
            <person name="Gemmell N.J."/>
            <person name="Buschiazzo E."/>
            <person name="Vargas Jentzsch I.M."/>
            <person name="Merkel A."/>
            <person name="Schmitz J."/>
            <person name="Zemann A."/>
            <person name="Churakov G."/>
            <person name="Kriegs J.O."/>
            <person name="Brosius J."/>
            <person name="Murchison E.P."/>
            <person name="Sachidanandam R."/>
            <person name="Smith C."/>
            <person name="Hannon G.J."/>
            <person name="Tsend-Ayush E."/>
            <person name="McMillan D."/>
            <person name="Attenborough R."/>
            <person name="Rens W."/>
            <person name="Ferguson-Smith M."/>
            <person name="Lefevre C.M."/>
            <person name="Sharp J.A."/>
            <person name="Nicholas K.R."/>
            <person name="Ray D.A."/>
            <person name="Kube M."/>
            <person name="Reinhardt R."/>
            <person name="Pringle T.H."/>
            <person name="Taylor J."/>
            <person name="Jones R.C."/>
            <person name="Nixon B."/>
            <person name="Dacheux J.L."/>
            <person name="Niwa H."/>
            <person name="Sekita Y."/>
            <person name="Huang X."/>
            <person name="Stark A."/>
            <person name="Kheradpour P."/>
            <person name="Kellis M."/>
            <person name="Flicek P."/>
            <person name="Chen Y."/>
            <person name="Webber C."/>
            <person name="Hardison R."/>
            <person name="Nelson J."/>
            <person name="Hallsworth-Pepin K."/>
            <person name="Delehaunty K."/>
            <person name="Markovic C."/>
            <person name="Minx P."/>
            <person name="Feng Y."/>
            <person name="Kremitzki C."/>
            <person name="Mitreva M."/>
            <person name="Glasscock J."/>
            <person name="Wylie T."/>
            <person name="Wohldmann P."/>
            <person name="Thiru P."/>
            <person name="Nhan M.N."/>
            <person name="Pohl C.S."/>
            <person name="Smith S.M."/>
            <person name="Hou S."/>
            <person name="Nefedov M."/>
            <person name="de Jong P.J."/>
            <person name="Renfree M.B."/>
            <person name="Mardis E.R."/>
            <person name="Wilson R.K."/>
        </authorList>
    </citation>
    <scope>NUCLEOTIDE SEQUENCE [LARGE SCALE GENOMIC DNA]</scope>
    <source>
        <strain evidence="4 5">Glennie</strain>
    </source>
</reference>
<dbReference type="GeneTree" id="ENSGT00940000162116"/>
<feature type="domain" description="PNPLA" evidence="3">
    <location>
        <begin position="1"/>
        <end position="34"/>
    </location>
</feature>
<organism evidence="4 5">
    <name type="scientific">Ornithorhynchus anatinus</name>
    <name type="common">Duckbill platypus</name>
    <dbReference type="NCBI Taxonomy" id="9258"/>
    <lineage>
        <taxon>Eukaryota</taxon>
        <taxon>Metazoa</taxon>
        <taxon>Chordata</taxon>
        <taxon>Craniata</taxon>
        <taxon>Vertebrata</taxon>
        <taxon>Euteleostomi</taxon>
        <taxon>Mammalia</taxon>
        <taxon>Monotremata</taxon>
        <taxon>Ornithorhynchidae</taxon>
        <taxon>Ornithorhynchus</taxon>
    </lineage>
</organism>
<sequence>MYVPLYCGIIPPLYRGQRYIDGAFSSIMPFGDSRTTITVSPFPGTIDICPQSRSASFHEVNAFYSSFQISTENFHHAVLSFFPPEPKVISSICKQGYLDAYCFLQRHGLVKQSALYVTPSTLGMKPPAPAASGGGDGMGGGDAAGGEMAGQGDGRPAVWLKAGLQARDIPDFGLVSPELEKALRKACEEDKRLFARFSRSLPGHVLTYLTLPCILPLQYVYFRTQRFVQWLPDLPDDMVWMAGELKVFSCFIFSRLRARLLRAPGSQEQLRFLPHPVPEPPGLHPPPLQASGDAVGDLGTAPSWAAARTEPQESVSNTVDSLAPPGICRARAEKGFDSVSQSISGIY</sequence>
<dbReference type="GO" id="GO:0016787">
    <property type="term" value="F:hydrolase activity"/>
    <property type="evidence" value="ECO:0007669"/>
    <property type="project" value="InterPro"/>
</dbReference>
<protein>
    <recommendedName>
        <fullName evidence="3">PNPLA domain-containing protein</fullName>
    </recommendedName>
</protein>
<dbReference type="InterPro" id="IPR002641">
    <property type="entry name" value="PNPLA_dom"/>
</dbReference>